<evidence type="ECO:0000313" key="2">
    <source>
        <dbReference type="EMBL" id="BCE75549.1"/>
    </source>
</evidence>
<organism evidence="2">
    <name type="scientific">Bradyrhizobium diazoefficiens</name>
    <dbReference type="NCBI Taxonomy" id="1355477"/>
    <lineage>
        <taxon>Bacteria</taxon>
        <taxon>Pseudomonadati</taxon>
        <taxon>Pseudomonadota</taxon>
        <taxon>Alphaproteobacteria</taxon>
        <taxon>Hyphomicrobiales</taxon>
        <taxon>Nitrobacteraceae</taxon>
        <taxon>Bradyrhizobium</taxon>
    </lineage>
</organism>
<dbReference type="EMBL" id="AP023097">
    <property type="protein sequence ID" value="BCE75549.1"/>
    <property type="molecule type" value="Genomic_DNA"/>
</dbReference>
<proteinExistence type="predicted"/>
<evidence type="ECO:0000259" key="1">
    <source>
        <dbReference type="SMART" id="SM00901"/>
    </source>
</evidence>
<accession>A0A810BI57</accession>
<protein>
    <recommendedName>
        <fullName evidence="1">FRG domain-containing protein</fullName>
    </recommendedName>
</protein>
<name>A0A810BI57_9BRAD</name>
<reference evidence="2" key="1">
    <citation type="submission" date="2020-05" db="EMBL/GenBank/DDBJ databases">
        <title>Complete genome sequence of Bradyrhizobium diazoefficiens XF8 isolated from soybean nodule.</title>
        <authorList>
            <person name="Noda R."/>
            <person name="Kakizaki K."/>
            <person name="Minamisawa K."/>
        </authorList>
    </citation>
    <scope>NUCLEOTIDE SEQUENCE</scope>
    <source>
        <strain evidence="2">XF8</strain>
    </source>
</reference>
<gene>
    <name evidence="2" type="ORF">XF8B_56600</name>
</gene>
<dbReference type="InterPro" id="IPR014966">
    <property type="entry name" value="FRG-dom"/>
</dbReference>
<dbReference type="SMART" id="SM00901">
    <property type="entry name" value="FRG"/>
    <property type="match status" value="1"/>
</dbReference>
<dbReference type="Pfam" id="PF08867">
    <property type="entry name" value="FRG"/>
    <property type="match status" value="1"/>
</dbReference>
<sequence length="350" mass="38750">MAQCAWTIEAPGIEIAQANSASEFIDALRRSNSHWWSDGQMPWVFRGHRDKAWPLLPSAWRPTNDVIAACRAEAARRFAAISPAQELKWWVSPNFITGAAAFGPEDATFKRQLAIEATAELLSIWDFSLACDERGLSTPLANLPPDPASAPNWLWDPALPLVADQFSRFTDIFPMLALAQHHGLPTRLLDWTFDPVAAAFFAVEDFPLDGPQTDIVVWALHRSRAANVRTSGIDFPDAPFGPMRVRPALLVVRPSVRDNPYLAAQSGLFTTVDASGIYFMQNNGARPSVEDFIAKSAPPQTVLRKILLSSNHVPELAEILEREQMSRSALMPTMDNIAADVRKRWLKSGA</sequence>
<feature type="domain" description="FRG" evidence="1">
    <location>
        <begin position="39"/>
        <end position="218"/>
    </location>
</feature>
<dbReference type="AlphaFoldDB" id="A0A810BI57"/>